<protein>
    <recommendedName>
        <fullName evidence="12">UDP-N-acetylglucosamine 1-carboxyvinyltransferase</fullName>
        <ecNumber evidence="11">2.5.1.7</ecNumber>
    </recommendedName>
    <alternativeName>
        <fullName evidence="13">Enoylpyruvate transferase</fullName>
    </alternativeName>
    <alternativeName>
        <fullName evidence="14">UDP-N-acetylglucosamine enolpyruvyl transferase</fullName>
    </alternativeName>
</protein>
<evidence type="ECO:0000256" key="3">
    <source>
        <dbReference type="ARBA" id="ARBA00022490"/>
    </source>
</evidence>
<accession>X1G5V4</accession>
<keyword evidence="7" id="KW-0573">Peptidoglycan synthesis</keyword>
<dbReference type="GO" id="GO:0009252">
    <property type="term" value="P:peptidoglycan biosynthetic process"/>
    <property type="evidence" value="ECO:0007669"/>
    <property type="project" value="UniProtKB-KW"/>
</dbReference>
<reference evidence="17" key="1">
    <citation type="journal article" date="2014" name="Front. Microbiol.">
        <title>High frequency of phylogenetically diverse reductive dehalogenase-homologous genes in deep subseafloor sedimentary metagenomes.</title>
        <authorList>
            <person name="Kawai M."/>
            <person name="Futagami T."/>
            <person name="Toyoda A."/>
            <person name="Takaki Y."/>
            <person name="Nishi S."/>
            <person name="Hori S."/>
            <person name="Arai W."/>
            <person name="Tsubouchi T."/>
            <person name="Morono Y."/>
            <person name="Uchiyama I."/>
            <person name="Ito T."/>
            <person name="Fujiyama A."/>
            <person name="Inagaki F."/>
            <person name="Takami H."/>
        </authorList>
    </citation>
    <scope>NUCLEOTIDE SEQUENCE</scope>
    <source>
        <strain evidence="17">Expedition CK06-06</strain>
    </source>
</reference>
<keyword evidence="5" id="KW-0808">Transferase</keyword>
<evidence type="ECO:0000256" key="6">
    <source>
        <dbReference type="ARBA" id="ARBA00022960"/>
    </source>
</evidence>
<evidence type="ECO:0000256" key="12">
    <source>
        <dbReference type="ARBA" id="ARBA00039754"/>
    </source>
</evidence>
<evidence type="ECO:0000259" key="16">
    <source>
        <dbReference type="Pfam" id="PF00275"/>
    </source>
</evidence>
<organism evidence="17">
    <name type="scientific">marine sediment metagenome</name>
    <dbReference type="NCBI Taxonomy" id="412755"/>
    <lineage>
        <taxon>unclassified sequences</taxon>
        <taxon>metagenomes</taxon>
        <taxon>ecological metagenomes</taxon>
    </lineage>
</organism>
<keyword evidence="9" id="KW-0961">Cell wall biogenesis/degradation</keyword>
<feature type="non-terminal residue" evidence="17">
    <location>
        <position position="220"/>
    </location>
</feature>
<dbReference type="InterPro" id="IPR050068">
    <property type="entry name" value="MurA_subfamily"/>
</dbReference>
<keyword evidence="6" id="KW-0133">Cell shape</keyword>
<comment type="catalytic activity">
    <reaction evidence="15">
        <text>phosphoenolpyruvate + UDP-N-acetyl-alpha-D-glucosamine = UDP-N-acetyl-3-O-(1-carboxyvinyl)-alpha-D-glucosamine + phosphate</text>
        <dbReference type="Rhea" id="RHEA:18681"/>
        <dbReference type="ChEBI" id="CHEBI:43474"/>
        <dbReference type="ChEBI" id="CHEBI:57705"/>
        <dbReference type="ChEBI" id="CHEBI:58702"/>
        <dbReference type="ChEBI" id="CHEBI:68483"/>
        <dbReference type="EC" id="2.5.1.7"/>
    </reaction>
</comment>
<keyword evidence="3" id="KW-0963">Cytoplasm</keyword>
<evidence type="ECO:0000256" key="15">
    <source>
        <dbReference type="ARBA" id="ARBA00047527"/>
    </source>
</evidence>
<dbReference type="InterPro" id="IPR036968">
    <property type="entry name" value="Enolpyruvate_Tfrase_sf"/>
</dbReference>
<sequence>MPIVGGDKIGPRPVDMHLKALECLGASIETKETCYSARAPQRLHGARITFRYPSVGATENTILAAVCAKGKTLIENAAVEPEVVDLIKLLQKMGAIIELGTHRRIAIEGVEHLHGAHHSVLPDRNEAVSFACLAIATDGDIFVKGAVQDHLITFLNTIRRIGAEYEVRRDGIRFWRPGRLYGTHIETDTHPGFMTDWQQPLAVVLTQSKGNSVIHETVYE</sequence>
<dbReference type="InterPro" id="IPR001986">
    <property type="entry name" value="Enolpyruvate_Tfrase_dom"/>
</dbReference>
<evidence type="ECO:0000256" key="9">
    <source>
        <dbReference type="ARBA" id="ARBA00023316"/>
    </source>
</evidence>
<comment type="subcellular location">
    <subcellularLocation>
        <location evidence="1">Cytoplasm</location>
    </subcellularLocation>
</comment>
<keyword evidence="4" id="KW-0132">Cell division</keyword>
<dbReference type="SUPFAM" id="SSF55205">
    <property type="entry name" value="EPT/RTPC-like"/>
    <property type="match status" value="1"/>
</dbReference>
<evidence type="ECO:0000256" key="10">
    <source>
        <dbReference type="ARBA" id="ARBA00038367"/>
    </source>
</evidence>
<evidence type="ECO:0000256" key="2">
    <source>
        <dbReference type="ARBA" id="ARBA00004752"/>
    </source>
</evidence>
<dbReference type="GO" id="GO:0008360">
    <property type="term" value="P:regulation of cell shape"/>
    <property type="evidence" value="ECO:0007669"/>
    <property type="project" value="UniProtKB-KW"/>
</dbReference>
<evidence type="ECO:0000256" key="7">
    <source>
        <dbReference type="ARBA" id="ARBA00022984"/>
    </source>
</evidence>
<keyword evidence="8" id="KW-0131">Cell cycle</keyword>
<evidence type="ECO:0000256" key="13">
    <source>
        <dbReference type="ARBA" id="ARBA00042443"/>
    </source>
</evidence>
<dbReference type="PANTHER" id="PTHR43783:SF1">
    <property type="entry name" value="UDP-N-ACETYLGLUCOSAMINE 1-CARBOXYVINYLTRANSFERASE"/>
    <property type="match status" value="1"/>
</dbReference>
<name>X1G5V4_9ZZZZ</name>
<evidence type="ECO:0000256" key="11">
    <source>
        <dbReference type="ARBA" id="ARBA00039108"/>
    </source>
</evidence>
<dbReference type="EC" id="2.5.1.7" evidence="11"/>
<comment type="similarity">
    <text evidence="10">Belongs to the EPSP synthase family. MurA subfamily.</text>
</comment>
<dbReference type="AlphaFoldDB" id="X1G5V4"/>
<dbReference type="GO" id="GO:0008760">
    <property type="term" value="F:UDP-N-acetylglucosamine 1-carboxyvinyltransferase activity"/>
    <property type="evidence" value="ECO:0007669"/>
    <property type="project" value="UniProtKB-EC"/>
</dbReference>
<evidence type="ECO:0000256" key="8">
    <source>
        <dbReference type="ARBA" id="ARBA00023306"/>
    </source>
</evidence>
<feature type="domain" description="Enolpyruvate transferase" evidence="16">
    <location>
        <begin position="5"/>
        <end position="219"/>
    </location>
</feature>
<dbReference type="GO" id="GO:0005737">
    <property type="term" value="C:cytoplasm"/>
    <property type="evidence" value="ECO:0007669"/>
    <property type="project" value="UniProtKB-SubCell"/>
</dbReference>
<evidence type="ECO:0000313" key="17">
    <source>
        <dbReference type="EMBL" id="GAH52597.1"/>
    </source>
</evidence>
<dbReference type="Pfam" id="PF00275">
    <property type="entry name" value="EPSP_synthase"/>
    <property type="match status" value="1"/>
</dbReference>
<gene>
    <name evidence="17" type="ORF">S03H2_36016</name>
</gene>
<proteinExistence type="inferred from homology"/>
<evidence type="ECO:0000256" key="14">
    <source>
        <dbReference type="ARBA" id="ARBA00042842"/>
    </source>
</evidence>
<dbReference type="PANTHER" id="PTHR43783">
    <property type="entry name" value="UDP-N-ACETYLGLUCOSAMINE 1-CARBOXYVINYLTRANSFERASE"/>
    <property type="match status" value="1"/>
</dbReference>
<dbReference type="GO" id="GO:0051301">
    <property type="term" value="P:cell division"/>
    <property type="evidence" value="ECO:0007669"/>
    <property type="project" value="UniProtKB-KW"/>
</dbReference>
<comment type="pathway">
    <text evidence="2">Cell wall biogenesis; peptidoglycan biosynthesis.</text>
</comment>
<dbReference type="EMBL" id="BARU01022074">
    <property type="protein sequence ID" value="GAH52597.1"/>
    <property type="molecule type" value="Genomic_DNA"/>
</dbReference>
<dbReference type="GO" id="GO:0071555">
    <property type="term" value="P:cell wall organization"/>
    <property type="evidence" value="ECO:0007669"/>
    <property type="project" value="UniProtKB-KW"/>
</dbReference>
<evidence type="ECO:0000256" key="5">
    <source>
        <dbReference type="ARBA" id="ARBA00022679"/>
    </source>
</evidence>
<dbReference type="InterPro" id="IPR013792">
    <property type="entry name" value="RNA3'P_cycl/enolpyr_Trfase_a/b"/>
</dbReference>
<evidence type="ECO:0000256" key="4">
    <source>
        <dbReference type="ARBA" id="ARBA00022618"/>
    </source>
</evidence>
<dbReference type="Gene3D" id="3.65.10.10">
    <property type="entry name" value="Enolpyruvate transferase domain"/>
    <property type="match status" value="2"/>
</dbReference>
<comment type="caution">
    <text evidence="17">The sequence shown here is derived from an EMBL/GenBank/DDBJ whole genome shotgun (WGS) entry which is preliminary data.</text>
</comment>
<evidence type="ECO:0000256" key="1">
    <source>
        <dbReference type="ARBA" id="ARBA00004496"/>
    </source>
</evidence>